<evidence type="ECO:0000256" key="1">
    <source>
        <dbReference type="SAM" id="MobiDB-lite"/>
    </source>
</evidence>
<feature type="compositionally biased region" description="Basic and acidic residues" evidence="1">
    <location>
        <begin position="17"/>
        <end position="39"/>
    </location>
</feature>
<dbReference type="AlphaFoldDB" id="A0A0F9E9X4"/>
<organism evidence="2">
    <name type="scientific">marine sediment metagenome</name>
    <dbReference type="NCBI Taxonomy" id="412755"/>
    <lineage>
        <taxon>unclassified sequences</taxon>
        <taxon>metagenomes</taxon>
        <taxon>ecological metagenomes</taxon>
    </lineage>
</organism>
<accession>A0A0F9E9X4</accession>
<name>A0A0F9E9X4_9ZZZZ</name>
<proteinExistence type="predicted"/>
<evidence type="ECO:0000313" key="2">
    <source>
        <dbReference type="EMBL" id="KKL63011.1"/>
    </source>
</evidence>
<protein>
    <submittedName>
        <fullName evidence="2">Uncharacterized protein</fullName>
    </submittedName>
</protein>
<sequence>MGKDVPLGQQLRAAMHRVQDEDWERWTPKQRQRARENSEYYGKDRDMSWLFNDKEKEPR</sequence>
<gene>
    <name evidence="2" type="ORF">LCGC14_2179370</name>
</gene>
<dbReference type="EMBL" id="LAZR01028305">
    <property type="protein sequence ID" value="KKL63011.1"/>
    <property type="molecule type" value="Genomic_DNA"/>
</dbReference>
<reference evidence="2" key="1">
    <citation type="journal article" date="2015" name="Nature">
        <title>Complex archaea that bridge the gap between prokaryotes and eukaryotes.</title>
        <authorList>
            <person name="Spang A."/>
            <person name="Saw J.H."/>
            <person name="Jorgensen S.L."/>
            <person name="Zaremba-Niedzwiedzka K."/>
            <person name="Martijn J."/>
            <person name="Lind A.E."/>
            <person name="van Eijk R."/>
            <person name="Schleper C."/>
            <person name="Guy L."/>
            <person name="Ettema T.J."/>
        </authorList>
    </citation>
    <scope>NUCLEOTIDE SEQUENCE</scope>
</reference>
<feature type="region of interest" description="Disordered" evidence="1">
    <location>
        <begin position="1"/>
        <end position="39"/>
    </location>
</feature>
<comment type="caution">
    <text evidence="2">The sequence shown here is derived from an EMBL/GenBank/DDBJ whole genome shotgun (WGS) entry which is preliminary data.</text>
</comment>